<feature type="transmembrane region" description="Helical" evidence="4">
    <location>
        <begin position="38"/>
        <end position="57"/>
    </location>
</feature>
<dbReference type="SUPFAM" id="SSF103473">
    <property type="entry name" value="MFS general substrate transporter"/>
    <property type="match status" value="1"/>
</dbReference>
<accession>A0A557SKI8</accession>
<dbReference type="Proteomes" id="UP000316649">
    <property type="component" value="Unassembled WGS sequence"/>
</dbReference>
<keyword evidence="3 4" id="KW-0472">Membrane</keyword>
<proteinExistence type="predicted"/>
<dbReference type="InterPro" id="IPR020846">
    <property type="entry name" value="MFS_dom"/>
</dbReference>
<dbReference type="Pfam" id="PF07690">
    <property type="entry name" value="MFS_1"/>
    <property type="match status" value="1"/>
</dbReference>
<dbReference type="EMBL" id="VMNH01000004">
    <property type="protein sequence ID" value="TVO77937.1"/>
    <property type="molecule type" value="Genomic_DNA"/>
</dbReference>
<dbReference type="InterPro" id="IPR036259">
    <property type="entry name" value="MFS_trans_sf"/>
</dbReference>
<keyword evidence="2 4" id="KW-1133">Transmembrane helix</keyword>
<evidence type="ECO:0000313" key="7">
    <source>
        <dbReference type="Proteomes" id="UP000316649"/>
    </source>
</evidence>
<feature type="transmembrane region" description="Helical" evidence="4">
    <location>
        <begin position="159"/>
        <end position="178"/>
    </location>
</feature>
<dbReference type="OrthoDB" id="146345at2"/>
<reference evidence="6 7" key="1">
    <citation type="submission" date="2019-07" db="EMBL/GenBank/DDBJ databases">
        <title>The pathways for chlorine oxyanion respiration interact through the shared metabolite chlorate.</title>
        <authorList>
            <person name="Barnum T.P."/>
            <person name="Cheng Y."/>
            <person name="Hill K.A."/>
            <person name="Lucas L.N."/>
            <person name="Carlson H.K."/>
            <person name="Coates J.D."/>
        </authorList>
    </citation>
    <scope>NUCLEOTIDE SEQUENCE [LARGE SCALE GENOMIC DNA]</scope>
    <source>
        <strain evidence="6 7">BK-1</strain>
    </source>
</reference>
<protein>
    <submittedName>
        <fullName evidence="6">MFS transporter</fullName>
    </submittedName>
</protein>
<organism evidence="6 7">
    <name type="scientific">Sedimenticola selenatireducens</name>
    <dbReference type="NCBI Taxonomy" id="191960"/>
    <lineage>
        <taxon>Bacteria</taxon>
        <taxon>Pseudomonadati</taxon>
        <taxon>Pseudomonadota</taxon>
        <taxon>Gammaproteobacteria</taxon>
        <taxon>Chromatiales</taxon>
        <taxon>Sedimenticolaceae</taxon>
        <taxon>Sedimenticola</taxon>
    </lineage>
</organism>
<feature type="transmembrane region" description="Helical" evidence="4">
    <location>
        <begin position="128"/>
        <end position="147"/>
    </location>
</feature>
<dbReference type="PANTHER" id="PTHR11360">
    <property type="entry name" value="MONOCARBOXYLATE TRANSPORTER"/>
    <property type="match status" value="1"/>
</dbReference>
<feature type="transmembrane region" description="Helical" evidence="4">
    <location>
        <begin position="241"/>
        <end position="260"/>
    </location>
</feature>
<feature type="transmembrane region" description="Helical" evidence="4">
    <location>
        <begin position="93"/>
        <end position="116"/>
    </location>
</feature>
<gene>
    <name evidence="6" type="ORF">FHP88_03160</name>
</gene>
<name>A0A557SKI8_9GAMM</name>
<dbReference type="AlphaFoldDB" id="A0A557SKI8"/>
<feature type="transmembrane region" description="Helical" evidence="4">
    <location>
        <begin position="362"/>
        <end position="381"/>
    </location>
</feature>
<evidence type="ECO:0000313" key="6">
    <source>
        <dbReference type="EMBL" id="TVO77937.1"/>
    </source>
</evidence>
<feature type="transmembrane region" description="Helical" evidence="4">
    <location>
        <begin position="272"/>
        <end position="291"/>
    </location>
</feature>
<evidence type="ECO:0000256" key="1">
    <source>
        <dbReference type="ARBA" id="ARBA00022692"/>
    </source>
</evidence>
<comment type="caution">
    <text evidence="6">The sequence shown here is derived from an EMBL/GenBank/DDBJ whole genome shotgun (WGS) entry which is preliminary data.</text>
</comment>
<evidence type="ECO:0000259" key="5">
    <source>
        <dbReference type="PROSITE" id="PS50850"/>
    </source>
</evidence>
<dbReference type="PROSITE" id="PS50850">
    <property type="entry name" value="MFS"/>
    <property type="match status" value="1"/>
</dbReference>
<sequence length="394" mass="41763">MLVIVAGCIIAMIGFGIRSVFGLFLEPMTTAHGWSRETFAIAMAIQNLLWGIGVPIAGALADRYGPMRVLSVGAVIYGLGVWGMAVTDSSMGLHLFGGLLTGLGIAFTAFSLALAAMAKVVGPERRTLVLGLGTAAGSLGQVIFSPLGQQFIANYGWQSALMILAATALLIIPLSLCLPNNQTHTGEAACDQTLNEALREAMGHRGFVLLTVGFFVCGFHVAFITVHFPSYVKDLGLAPEVGAYALSIIGLFNIAGSFLSGAAGTRWSKKSGLAFIYFTRAIVITALLLAPKTPMTIYLFAAAMGILWLSTVPLTSGIVAQVFGVRYMATLFGIVFFSHQIGSFLGVWLGGRLYDTTGTYDAIWWAGVILGLVAAFIHLPINEHPLPRLAVESR</sequence>
<feature type="transmembrane region" description="Helical" evidence="4">
    <location>
        <begin position="69"/>
        <end position="87"/>
    </location>
</feature>
<feature type="transmembrane region" description="Helical" evidence="4">
    <location>
        <begin position="297"/>
        <end position="320"/>
    </location>
</feature>
<dbReference type="PANTHER" id="PTHR11360:SF284">
    <property type="entry name" value="EG:103B4.3 PROTEIN-RELATED"/>
    <property type="match status" value="1"/>
</dbReference>
<evidence type="ECO:0000256" key="4">
    <source>
        <dbReference type="SAM" id="Phobius"/>
    </source>
</evidence>
<feature type="transmembrane region" description="Helical" evidence="4">
    <location>
        <begin position="207"/>
        <end position="229"/>
    </location>
</feature>
<dbReference type="InterPro" id="IPR050327">
    <property type="entry name" value="Proton-linked_MCT"/>
</dbReference>
<dbReference type="GO" id="GO:0022857">
    <property type="term" value="F:transmembrane transporter activity"/>
    <property type="evidence" value="ECO:0007669"/>
    <property type="project" value="InterPro"/>
</dbReference>
<dbReference type="InterPro" id="IPR011701">
    <property type="entry name" value="MFS"/>
</dbReference>
<feature type="transmembrane region" description="Helical" evidence="4">
    <location>
        <begin position="327"/>
        <end position="350"/>
    </location>
</feature>
<keyword evidence="7" id="KW-1185">Reference proteome</keyword>
<evidence type="ECO:0000256" key="3">
    <source>
        <dbReference type="ARBA" id="ARBA00023136"/>
    </source>
</evidence>
<dbReference type="Gene3D" id="1.20.1250.20">
    <property type="entry name" value="MFS general substrate transporter like domains"/>
    <property type="match status" value="1"/>
</dbReference>
<keyword evidence="1 4" id="KW-0812">Transmembrane</keyword>
<feature type="domain" description="Major facilitator superfamily (MFS) profile" evidence="5">
    <location>
        <begin position="1"/>
        <end position="385"/>
    </location>
</feature>
<evidence type="ECO:0000256" key="2">
    <source>
        <dbReference type="ARBA" id="ARBA00022989"/>
    </source>
</evidence>
<dbReference type="CDD" id="cd17355">
    <property type="entry name" value="MFS_YcxA_like"/>
    <property type="match status" value="1"/>
</dbReference>